<dbReference type="PROSITE" id="PS51767">
    <property type="entry name" value="PEPTIDASE_A1"/>
    <property type="match status" value="1"/>
</dbReference>
<dbReference type="InterPro" id="IPR021109">
    <property type="entry name" value="Peptidase_aspartic_dom_sf"/>
</dbReference>
<accession>M8BBV0</accession>
<evidence type="ECO:0000256" key="1">
    <source>
        <dbReference type="ARBA" id="ARBA00007447"/>
    </source>
</evidence>
<dbReference type="GO" id="GO:0004190">
    <property type="term" value="F:aspartic-type endopeptidase activity"/>
    <property type="evidence" value="ECO:0007669"/>
    <property type="project" value="InterPro"/>
</dbReference>
<dbReference type="SUPFAM" id="SSF50630">
    <property type="entry name" value="Acid proteases"/>
    <property type="match status" value="1"/>
</dbReference>
<dbReference type="PANTHER" id="PTHR13683:SF638">
    <property type="entry name" value="ASPARTIC PROTEINASE NEPENTHESIN-2"/>
    <property type="match status" value="1"/>
</dbReference>
<dbReference type="AlphaFoldDB" id="M8BBV0"/>
<reference evidence="2" key="1">
    <citation type="submission" date="2015-06" db="UniProtKB">
        <authorList>
            <consortium name="EnsemblPlants"/>
        </authorList>
    </citation>
    <scope>IDENTIFICATION</scope>
</reference>
<dbReference type="InterPro" id="IPR033121">
    <property type="entry name" value="PEPTIDASE_A1"/>
</dbReference>
<dbReference type="Gene3D" id="2.40.70.10">
    <property type="entry name" value="Acid Proteases"/>
    <property type="match status" value="2"/>
</dbReference>
<dbReference type="Pfam" id="PF14543">
    <property type="entry name" value="TAXi_N"/>
    <property type="match status" value="1"/>
</dbReference>
<protein>
    <submittedName>
        <fullName evidence="2">Aspartic proteinase nepenthesin-2</fullName>
    </submittedName>
</protein>
<dbReference type="PANTHER" id="PTHR13683">
    <property type="entry name" value="ASPARTYL PROTEASES"/>
    <property type="match status" value="1"/>
</dbReference>
<organism evidence="2">
    <name type="scientific">Aegilops tauschii</name>
    <name type="common">Tausch's goatgrass</name>
    <name type="synonym">Aegilops squarrosa</name>
    <dbReference type="NCBI Taxonomy" id="37682"/>
    <lineage>
        <taxon>Eukaryota</taxon>
        <taxon>Viridiplantae</taxon>
        <taxon>Streptophyta</taxon>
        <taxon>Embryophyta</taxon>
        <taxon>Tracheophyta</taxon>
        <taxon>Spermatophyta</taxon>
        <taxon>Magnoliopsida</taxon>
        <taxon>Liliopsida</taxon>
        <taxon>Poales</taxon>
        <taxon>Poaceae</taxon>
        <taxon>BOP clade</taxon>
        <taxon>Pooideae</taxon>
        <taxon>Triticodae</taxon>
        <taxon>Triticeae</taxon>
        <taxon>Triticinae</taxon>
        <taxon>Aegilops</taxon>
    </lineage>
</organism>
<dbReference type="Pfam" id="PF14541">
    <property type="entry name" value="TAXi_C"/>
    <property type="match status" value="1"/>
</dbReference>
<dbReference type="InterPro" id="IPR001461">
    <property type="entry name" value="Aspartic_peptidase_A1"/>
</dbReference>
<dbReference type="InterPro" id="IPR032861">
    <property type="entry name" value="TAXi_N"/>
</dbReference>
<comment type="similarity">
    <text evidence="1">Belongs to the peptidase A1 family.</text>
</comment>
<dbReference type="GO" id="GO:0006508">
    <property type="term" value="P:proteolysis"/>
    <property type="evidence" value="ECO:0007669"/>
    <property type="project" value="InterPro"/>
</dbReference>
<sequence>MASSATPSVHFYLLILLVVLLAPRLGGSSQYTGYTRGGKHFVLRSSGAQRPPPAPTSCSTISLFGGGGGIARPDSSFISSGDGGGIARKLPVLHRLSPCSPLNTSTLALRGFLRRSGSLGRPHSRLLNSGATIPTTGIPFPTLPGASEFHIVVGYGTPAQKLAVSFDTTLGATFIRCKTRADDAIGKAFHPSRSSSIVQVSCGSPECPLKSCSGPSCTVTESKDGSMVFNATAVMDTLTLSQETQENIRAICLEMGSETSESLSGIVDLSWDNHSLASRAPSSPDTVAFSYCLPSTIVAQGFLSIGAPRPERSRHFVVYTPLWTNTLLPNMYIVRLTKLDVSGVDVKIPYAPHAGNAMFVLDTTFTYLKPETYTILHEQFKSQMTEYRVAPSMGDLDTCYNFTGLTRMSMPSITLWFEGWAYIVPGMEQMMYFGRRGDIFSVGCLAFAAASDLPPGITAVIGTLLQERTEVVYDVHGGKMGFSHKQCW</sequence>
<proteinExistence type="inferred from homology"/>
<dbReference type="InterPro" id="IPR032799">
    <property type="entry name" value="TAXi_C"/>
</dbReference>
<evidence type="ECO:0000313" key="2">
    <source>
        <dbReference type="EnsemblPlants" id="EMT04213"/>
    </source>
</evidence>
<dbReference type="EnsemblPlants" id="EMT04213">
    <property type="protein sequence ID" value="EMT04213"/>
    <property type="gene ID" value="F775_02961"/>
</dbReference>
<name>M8BBV0_AEGTA</name>